<gene>
    <name evidence="1" type="ORF">RhiirA4_528966</name>
</gene>
<dbReference type="VEuPathDB" id="FungiDB:RhiirA1_440609"/>
<accession>A0A2I1FTL2</accession>
<dbReference type="Proteomes" id="UP000234323">
    <property type="component" value="Unassembled WGS sequence"/>
</dbReference>
<dbReference type="AlphaFoldDB" id="A0A2I1FTL2"/>
<evidence type="ECO:0000313" key="1">
    <source>
        <dbReference type="EMBL" id="PKY37715.1"/>
    </source>
</evidence>
<dbReference type="VEuPathDB" id="FungiDB:RhiirA1_475478"/>
<evidence type="ECO:0000313" key="2">
    <source>
        <dbReference type="Proteomes" id="UP000234323"/>
    </source>
</evidence>
<dbReference type="EMBL" id="LLXI01000008">
    <property type="protein sequence ID" value="PKY37715.1"/>
    <property type="molecule type" value="Genomic_DNA"/>
</dbReference>
<organism evidence="1 2">
    <name type="scientific">Rhizophagus irregularis</name>
    <dbReference type="NCBI Taxonomy" id="588596"/>
    <lineage>
        <taxon>Eukaryota</taxon>
        <taxon>Fungi</taxon>
        <taxon>Fungi incertae sedis</taxon>
        <taxon>Mucoromycota</taxon>
        <taxon>Glomeromycotina</taxon>
        <taxon>Glomeromycetes</taxon>
        <taxon>Glomerales</taxon>
        <taxon>Glomeraceae</taxon>
        <taxon>Rhizophagus</taxon>
    </lineage>
</organism>
<name>A0A2I1FTL2_9GLOM</name>
<sequence>MENMMKPYETCENIDAMNDLAIEANMDVFKEKDQVIMRINNNVSDNIDICLMWLDYVIENKGMYEELREFVIVKMKGFIDKEVIVNIGAVIQKGEELCLDGFFGLEIIPKSSDIDKFNFNEIQKAMKDVKIPAIKKELVSCKFAIKNVTNREDAATRCFRVKNFLKILPTYEVLWMRKVWGIPSKKCPRCAIEEETWNHLWICNKNGAGSKNQWKEDLWEVAATKSMIMGPENLIREITRGLINEKWWRTCKIRGQCKMISLEFAKYTSVANSNLSSSFIAICCGFCCCDFKSWVSLKFAMLQK</sequence>
<proteinExistence type="predicted"/>
<protein>
    <submittedName>
        <fullName evidence="1">Uncharacterized protein</fullName>
    </submittedName>
</protein>
<reference evidence="1 2" key="1">
    <citation type="submission" date="2015-10" db="EMBL/GenBank/DDBJ databases">
        <title>Genome analyses suggest a sexual origin of heterokaryosis in a supposedly ancient asexual fungus.</title>
        <authorList>
            <person name="Ropars J."/>
            <person name="Sedzielewska K."/>
            <person name="Noel J."/>
            <person name="Charron P."/>
            <person name="Farinelli L."/>
            <person name="Marton T."/>
            <person name="Kruger M."/>
            <person name="Pelin A."/>
            <person name="Brachmann A."/>
            <person name="Corradi N."/>
        </authorList>
    </citation>
    <scope>NUCLEOTIDE SEQUENCE [LARGE SCALE GENOMIC DNA]</scope>
    <source>
        <strain evidence="1 2">A4</strain>
    </source>
</reference>
<keyword evidence="2" id="KW-1185">Reference proteome</keyword>
<comment type="caution">
    <text evidence="1">The sequence shown here is derived from an EMBL/GenBank/DDBJ whole genome shotgun (WGS) entry which is preliminary data.</text>
</comment>